<evidence type="ECO:0000256" key="1">
    <source>
        <dbReference type="ARBA" id="ARBA00008690"/>
    </source>
</evidence>
<comment type="similarity">
    <text evidence="1">Belongs to the fantastic four family.</text>
</comment>
<dbReference type="PANTHER" id="PTHR33155:SF75">
    <property type="entry name" value="OS02G0750800 PROTEIN"/>
    <property type="match status" value="1"/>
</dbReference>
<dbReference type="Pfam" id="PF11250">
    <property type="entry name" value="FAF"/>
    <property type="match status" value="1"/>
</dbReference>
<feature type="domain" description="FAF" evidence="2">
    <location>
        <begin position="83"/>
        <end position="133"/>
    </location>
</feature>
<name>A0A0D9VL37_9ORYZ</name>
<dbReference type="InterPro" id="IPR046431">
    <property type="entry name" value="FAF_dom"/>
</dbReference>
<dbReference type="eggNOG" id="ENOG502R3QC">
    <property type="taxonomic scope" value="Eukaryota"/>
</dbReference>
<evidence type="ECO:0000259" key="2">
    <source>
        <dbReference type="Pfam" id="PF11250"/>
    </source>
</evidence>
<dbReference type="EnsemblPlants" id="LPERR02G26740.1">
    <property type="protein sequence ID" value="LPERR02G26740.1"/>
    <property type="gene ID" value="LPERR02G26740"/>
</dbReference>
<protein>
    <recommendedName>
        <fullName evidence="2">FAF domain-containing protein</fullName>
    </recommendedName>
</protein>
<evidence type="ECO:0000313" key="3">
    <source>
        <dbReference type="EnsemblPlants" id="LPERR02G26740.1"/>
    </source>
</evidence>
<reference evidence="3" key="3">
    <citation type="submission" date="2015-04" db="UniProtKB">
        <authorList>
            <consortium name="EnsemblPlants"/>
        </authorList>
    </citation>
    <scope>IDENTIFICATION</scope>
</reference>
<dbReference type="Proteomes" id="UP000032180">
    <property type="component" value="Chromosome 2"/>
</dbReference>
<reference evidence="4" key="2">
    <citation type="submission" date="2013-12" db="EMBL/GenBank/DDBJ databases">
        <authorList>
            <person name="Yu Y."/>
            <person name="Lee S."/>
            <person name="de Baynast K."/>
            <person name="Wissotski M."/>
            <person name="Liu L."/>
            <person name="Talag J."/>
            <person name="Goicoechea J."/>
            <person name="Angelova A."/>
            <person name="Jetty R."/>
            <person name="Kudrna D."/>
            <person name="Golser W."/>
            <person name="Rivera L."/>
            <person name="Zhang J."/>
            <person name="Wing R."/>
        </authorList>
    </citation>
    <scope>NUCLEOTIDE SEQUENCE</scope>
</reference>
<sequence length="246" mass="26773">MLLSVSPSDKRSSCRDRDCLGVGLRSLLVPDAVPAAHIVTRSVVALRSRVEGTTSRDEGECIDDEEEDGFWVAYGRQGRLRRLPPRLPSLRGALRRARTGDGRLVITEAPAGARRRHEYIRVQRGGGRLTMQLVESNDFHPLPSAAAATSPSQEEEEDDDEIVAVREVNDTSTAQEGEGTFAMRAINDTSTAVAVGEGVRGHMQEEAAAPMPALTPPAIGCFEDVVKYHSIGNTSLHQILRARMVH</sequence>
<dbReference type="HOGENOM" id="CLU_106473_0_0_1"/>
<organism evidence="3 4">
    <name type="scientific">Leersia perrieri</name>
    <dbReference type="NCBI Taxonomy" id="77586"/>
    <lineage>
        <taxon>Eukaryota</taxon>
        <taxon>Viridiplantae</taxon>
        <taxon>Streptophyta</taxon>
        <taxon>Embryophyta</taxon>
        <taxon>Tracheophyta</taxon>
        <taxon>Spermatophyta</taxon>
        <taxon>Magnoliopsida</taxon>
        <taxon>Liliopsida</taxon>
        <taxon>Poales</taxon>
        <taxon>Poaceae</taxon>
        <taxon>BOP clade</taxon>
        <taxon>Oryzoideae</taxon>
        <taxon>Oryzeae</taxon>
        <taxon>Oryzinae</taxon>
        <taxon>Leersia</taxon>
    </lineage>
</organism>
<proteinExistence type="inferred from homology"/>
<reference evidence="3 4" key="1">
    <citation type="submission" date="2012-08" db="EMBL/GenBank/DDBJ databases">
        <title>Oryza genome evolution.</title>
        <authorList>
            <person name="Wing R.A."/>
        </authorList>
    </citation>
    <scope>NUCLEOTIDE SEQUENCE</scope>
</reference>
<dbReference type="PANTHER" id="PTHR33155">
    <property type="entry name" value="FANTASTIC FOUR-LIKE PROTEIN (DUF3049)"/>
    <property type="match status" value="1"/>
</dbReference>
<dbReference type="STRING" id="77586.A0A0D9VL37"/>
<accession>A0A0D9VL37</accession>
<dbReference type="InterPro" id="IPR021410">
    <property type="entry name" value="FAF"/>
</dbReference>
<dbReference type="Gramene" id="LPERR02G26740.1">
    <property type="protein sequence ID" value="LPERR02G26740.1"/>
    <property type="gene ID" value="LPERR02G26740"/>
</dbReference>
<dbReference type="AlphaFoldDB" id="A0A0D9VL37"/>
<keyword evidence="4" id="KW-1185">Reference proteome</keyword>
<evidence type="ECO:0000313" key="4">
    <source>
        <dbReference type="Proteomes" id="UP000032180"/>
    </source>
</evidence>